<evidence type="ECO:0000313" key="2">
    <source>
        <dbReference type="EMBL" id="MDK9556971.1"/>
    </source>
</evidence>
<keyword evidence="1" id="KW-0812">Transmembrane</keyword>
<dbReference type="Proteomes" id="UP001223547">
    <property type="component" value="Unassembled WGS sequence"/>
</dbReference>
<comment type="caution">
    <text evidence="2">The sequence shown here is derived from an EMBL/GenBank/DDBJ whole genome shotgun (WGS) entry which is preliminary data.</text>
</comment>
<protein>
    <recommendedName>
        <fullName evidence="4">TVP38/TMEM64 family membrane protein</fullName>
    </recommendedName>
</protein>
<dbReference type="EMBL" id="JASSQD010000001">
    <property type="protein sequence ID" value="MDK9556971.1"/>
    <property type="molecule type" value="Genomic_DNA"/>
</dbReference>
<keyword evidence="1" id="KW-0472">Membrane</keyword>
<organism evidence="2 3">
    <name type="scientific">Marinobacter albus</name>
    <dbReference type="NCBI Taxonomy" id="3030833"/>
    <lineage>
        <taxon>Bacteria</taxon>
        <taxon>Pseudomonadati</taxon>
        <taxon>Pseudomonadota</taxon>
        <taxon>Gammaproteobacteria</taxon>
        <taxon>Pseudomonadales</taxon>
        <taxon>Marinobacteraceae</taxon>
        <taxon>Marinobacter</taxon>
    </lineage>
</organism>
<feature type="transmembrane region" description="Helical" evidence="1">
    <location>
        <begin position="163"/>
        <end position="187"/>
    </location>
</feature>
<proteinExistence type="predicted"/>
<gene>
    <name evidence="2" type="ORF">QQF73_04980</name>
</gene>
<accession>A0ABT7HBN9</accession>
<feature type="transmembrane region" description="Helical" evidence="1">
    <location>
        <begin position="12"/>
        <end position="31"/>
    </location>
</feature>
<dbReference type="RefSeq" id="WP_285367446.1">
    <property type="nucleotide sequence ID" value="NZ_JASSQD010000001.1"/>
</dbReference>
<evidence type="ECO:0008006" key="4">
    <source>
        <dbReference type="Google" id="ProtNLM"/>
    </source>
</evidence>
<evidence type="ECO:0000313" key="3">
    <source>
        <dbReference type="Proteomes" id="UP001223547"/>
    </source>
</evidence>
<sequence length="226" mass="24692">MNPSVMPANRRVAGLVKLACLVAIVVVGNLLTRGIVDGLDMTIRPTTEPMLHRIIMTSMAAYILLMAIPFVPGVEIGLALMMILGPKIVPLVYGCTLIALTLAFLVGRLLPEATITRFLRDVRLVKAAGFLESFQGLDADQRLARLMEKSPRRLVPWLLRHRYLTLMLAINLPGNVVLGGGGGLALMAGMSKLFSFHRYLLMLAVAISPIPLLLMVFGDRIANWPI</sequence>
<evidence type="ECO:0000256" key="1">
    <source>
        <dbReference type="SAM" id="Phobius"/>
    </source>
</evidence>
<feature type="transmembrane region" description="Helical" evidence="1">
    <location>
        <begin position="91"/>
        <end position="110"/>
    </location>
</feature>
<keyword evidence="1" id="KW-1133">Transmembrane helix</keyword>
<name>A0ABT7HBN9_9GAMM</name>
<keyword evidence="3" id="KW-1185">Reference proteome</keyword>
<feature type="transmembrane region" description="Helical" evidence="1">
    <location>
        <begin position="199"/>
        <end position="217"/>
    </location>
</feature>
<reference evidence="2 3" key="1">
    <citation type="submission" date="2023-05" db="EMBL/GenBank/DDBJ databases">
        <title>Marinobacter albus sp. nov., a marine bacterium isolated from sand in a coastal intertidal zone of huludao.</title>
        <authorList>
            <person name="Deng T."/>
        </authorList>
    </citation>
    <scope>NUCLEOTIDE SEQUENCE [LARGE SCALE GENOMIC DNA]</scope>
    <source>
        <strain evidence="2 3">M216</strain>
    </source>
</reference>
<feature type="transmembrane region" description="Helical" evidence="1">
    <location>
        <begin position="51"/>
        <end position="71"/>
    </location>
</feature>